<dbReference type="PROSITE" id="PS50088">
    <property type="entry name" value="ANK_REPEAT"/>
    <property type="match status" value="11"/>
</dbReference>
<evidence type="ECO:0000256" key="2">
    <source>
        <dbReference type="ARBA" id="ARBA00023043"/>
    </source>
</evidence>
<dbReference type="Pfam" id="PF12796">
    <property type="entry name" value="Ank_2"/>
    <property type="match status" value="3"/>
</dbReference>
<keyword evidence="1" id="KW-0677">Repeat</keyword>
<dbReference type="InterPro" id="IPR002110">
    <property type="entry name" value="Ankyrin_rpt"/>
</dbReference>
<dbReference type="SUPFAM" id="SSF48403">
    <property type="entry name" value="Ankyrin repeat"/>
    <property type="match status" value="2"/>
</dbReference>
<accession>A0A8K1CWR0</accession>
<dbReference type="SMART" id="SM00248">
    <property type="entry name" value="ANK"/>
    <property type="match status" value="12"/>
</dbReference>
<feature type="repeat" description="ANK" evidence="3">
    <location>
        <begin position="230"/>
        <end position="262"/>
    </location>
</feature>
<feature type="repeat" description="ANK" evidence="3">
    <location>
        <begin position="392"/>
        <end position="424"/>
    </location>
</feature>
<dbReference type="EMBL" id="SPLM01000001">
    <property type="protein sequence ID" value="TMW69653.1"/>
    <property type="molecule type" value="Genomic_DNA"/>
</dbReference>
<dbReference type="Pfam" id="PF13637">
    <property type="entry name" value="Ank_4"/>
    <property type="match status" value="1"/>
</dbReference>
<dbReference type="PANTHER" id="PTHR24198">
    <property type="entry name" value="ANKYRIN REPEAT AND PROTEIN KINASE DOMAIN-CONTAINING PROTEIN"/>
    <property type="match status" value="1"/>
</dbReference>
<feature type="repeat" description="ANK" evidence="3">
    <location>
        <begin position="359"/>
        <end position="391"/>
    </location>
</feature>
<dbReference type="Gene3D" id="3.40.50.300">
    <property type="entry name" value="P-loop containing nucleotide triphosphate hydrolases"/>
    <property type="match status" value="1"/>
</dbReference>
<dbReference type="PRINTS" id="PR01415">
    <property type="entry name" value="ANKYRIN"/>
</dbReference>
<dbReference type="PRINTS" id="PR00449">
    <property type="entry name" value="RASTRNSFRMNG"/>
</dbReference>
<dbReference type="InterPro" id="IPR027417">
    <property type="entry name" value="P-loop_NTPase"/>
</dbReference>
<reference evidence="5" key="1">
    <citation type="submission" date="2019-03" db="EMBL/GenBank/DDBJ databases">
        <title>Long read genome sequence of the mycoparasitic Pythium oligandrum ATCC 38472 isolated from sugarbeet rhizosphere.</title>
        <authorList>
            <person name="Gaulin E."/>
        </authorList>
    </citation>
    <scope>NUCLEOTIDE SEQUENCE</scope>
    <source>
        <strain evidence="5">ATCC 38472_TT</strain>
    </source>
</reference>
<comment type="caution">
    <text evidence="5">The sequence shown here is derived from an EMBL/GenBank/DDBJ whole genome shotgun (WGS) entry which is preliminary data.</text>
</comment>
<dbReference type="Pfam" id="PF00023">
    <property type="entry name" value="Ank"/>
    <property type="match status" value="1"/>
</dbReference>
<dbReference type="Pfam" id="PF08477">
    <property type="entry name" value="Roc"/>
    <property type="match status" value="1"/>
</dbReference>
<feature type="repeat" description="ANK" evidence="3">
    <location>
        <begin position="326"/>
        <end position="358"/>
    </location>
</feature>
<evidence type="ECO:0008006" key="7">
    <source>
        <dbReference type="Google" id="ProtNLM"/>
    </source>
</evidence>
<name>A0A8K1CWR0_PYTOL</name>
<keyword evidence="2 3" id="KW-0040">ANK repeat</keyword>
<dbReference type="InterPro" id="IPR036770">
    <property type="entry name" value="Ankyrin_rpt-contain_sf"/>
</dbReference>
<evidence type="ECO:0000256" key="4">
    <source>
        <dbReference type="SAM" id="Coils"/>
    </source>
</evidence>
<evidence type="ECO:0000256" key="1">
    <source>
        <dbReference type="ARBA" id="ARBA00022737"/>
    </source>
</evidence>
<feature type="repeat" description="ANK" evidence="3">
    <location>
        <begin position="163"/>
        <end position="185"/>
    </location>
</feature>
<proteinExistence type="predicted"/>
<feature type="repeat" description="ANK" evidence="3">
    <location>
        <begin position="293"/>
        <end position="325"/>
    </location>
</feature>
<dbReference type="OrthoDB" id="44077at2759"/>
<evidence type="ECO:0000256" key="3">
    <source>
        <dbReference type="PROSITE-ProRule" id="PRU00023"/>
    </source>
</evidence>
<feature type="repeat" description="ANK" evidence="3">
    <location>
        <begin position="425"/>
        <end position="457"/>
    </location>
</feature>
<protein>
    <recommendedName>
        <fullName evidence="7">Non-specific serine/threonine protein kinase</fullName>
    </recommendedName>
</protein>
<keyword evidence="6" id="KW-1185">Reference proteome</keyword>
<evidence type="ECO:0000313" key="6">
    <source>
        <dbReference type="Proteomes" id="UP000794436"/>
    </source>
</evidence>
<evidence type="ECO:0000313" key="5">
    <source>
        <dbReference type="EMBL" id="TMW69653.1"/>
    </source>
</evidence>
<dbReference type="SUPFAM" id="SSF52540">
    <property type="entry name" value="P-loop containing nucleoside triphosphate hydrolases"/>
    <property type="match status" value="1"/>
</dbReference>
<keyword evidence="4" id="KW-0175">Coiled coil</keyword>
<feature type="repeat" description="ANK" evidence="3">
    <location>
        <begin position="65"/>
        <end position="97"/>
    </location>
</feature>
<feature type="coiled-coil region" evidence="4">
    <location>
        <begin position="1"/>
        <end position="32"/>
    </location>
</feature>
<sequence>MDLVEEQASQLLEAAEKEQGDVERLLEAKNKEGFSVLHLACEGGNLGMVNKLLALGMDAHALAPDGRSILHSAYEGGNLDIIKLFLDLGLDPTATDAIGYTSLHFACRGGHLAAVEMLLADGANYHIADMMTETILHAACRGSLEVVKRMVGLGLDVNAVDDFGRSALHFAVKGKNLDIVEYLVKEHGQDVKAVGMNGITLLHTACEAGSLEIVKFLLERGLDVSTAAADGWTGFHYAIESGNLELAEYLLAADGTTSTEDDSDGQASLGDNVERKKMARIASQLANTTAGTNEWSLLHTAVSTGNLHMVQLLLSLGVDPNTSDKSEWSVLHAAAWAGNLAVSASLLEHGANACGADEVAFSVLHAAAAGGNVDLAKLLLQRGAEAFGLDKHGRTIMHAASQWGTKSMFEFLVQIGLDANATSEVGNTCIHFAATDHKHEMVELLVNHGVDVNARNKNGKTALSLAVQWDKDEVFFSDILQTVHVLMSRGVVYEPLPDDYPEVTEYVRAQAEIIPICVKHWTGEQQRGKKILTRVPPEVFKRGAKAVQTYLSEISASSESELVLRRKVCVIGSSKTGKSSLIRSILTMTPTLVDVEDRTIGVDLFHLDFTEPGEKDGPGKNHQITFWDFAGQDEYQVAHTLFFSRRTLYLLCIDVEVFAQVVDKSRECDDKDEAEAMIDTFVKDRVWRWFRLVFMRQPDAEFVMVATKVDVSNDSPHRVKELEDTLFTILGEYKSAFNAEVDQEVQALQAKMDSPSYNIIDKNATSRVDHLKHMKTRLTESLPTSWLALDVTKANSIQDARSSIEQVVIRSDRSFLMPDKYSRVLERVIKLREEPPHQSTKARIKQLVVPLPELRDQLVRDVELLKPEDCETILETLHDLGDVLWYDRSGLGVLGDAVILSARLLIELVRQIICHDPIKNVKKTRASVRVAKLVENMLLSGQVPHDLVTTFTLWKSLEYPKQVLRFKRLLQHFQLAYPANTTAMEADSDLIVPTFWKLREDQLDVLDLEPLGEKFRSSLSEEAASTVRVFHWEYDFHFEMVETIFEQLAVQSYSVFSKRIANRSCIESVSNPHYGIRLSLVKENGRQIISLEVAAIDAVVAEEYLQKLYEALEQVLEDYPGITVTRYGVNGDGGRERIDQVFDNARAASSARQAVMRIEHEWLPNNLGWYRLPGAMGTPVVPAAQLKRATSVLQALKSKRDLTPSKPSKSWQDLVSKVSARLSNHRVAVAAEQNTKVTLRSQLHTLPSDSFRTEMKAFVKDELATLQNALKKNMDTVGDKLLQTSAGDGNHRDLPALWMVEYVQKPKARLILWILSEISGRCFHKPIEIAVSRQILAKHGDKLQLGLSVFSSVLPDAPVVSIVKSAIDLASPVLSNQVDHARSVHDLLGNLGLSEGGALDTSKQRPVSPAGMYGLLRALLKIHDPDFQPGKICDLANLECGMVLQEGGYRWAHRQELLYEPELYRLRVDYAGDSVNSRSNTGDQLPSPQIEPMYYLSDFRASGLPDDDARLAYCTWELVNRSKSVRVGEGRTIQNPHDGPVQSWWQEAFVVSGIKSPDDLRECELVVEVKRPSKLSLRSDRFVGRGSIVLRSVILDDAKPLIHGGRIVIPLSTTDKSTLCGAIECQVWGYKSGSSDRL</sequence>
<feature type="repeat" description="ANK" evidence="3">
    <location>
        <begin position="98"/>
        <end position="130"/>
    </location>
</feature>
<dbReference type="PROSITE" id="PS50297">
    <property type="entry name" value="ANK_REP_REGION"/>
    <property type="match status" value="10"/>
</dbReference>
<gene>
    <name evidence="5" type="ORF">Poli38472_001809</name>
</gene>
<dbReference type="CDD" id="cd00882">
    <property type="entry name" value="Ras_like_GTPase"/>
    <property type="match status" value="1"/>
</dbReference>
<dbReference type="Gene3D" id="1.25.40.20">
    <property type="entry name" value="Ankyrin repeat-containing domain"/>
    <property type="match status" value="4"/>
</dbReference>
<organism evidence="5 6">
    <name type="scientific">Pythium oligandrum</name>
    <name type="common">Mycoparasitic fungus</name>
    <dbReference type="NCBI Taxonomy" id="41045"/>
    <lineage>
        <taxon>Eukaryota</taxon>
        <taxon>Sar</taxon>
        <taxon>Stramenopiles</taxon>
        <taxon>Oomycota</taxon>
        <taxon>Peronosporomycetes</taxon>
        <taxon>Pythiales</taxon>
        <taxon>Pythiaceae</taxon>
        <taxon>Pythium</taxon>
    </lineage>
</organism>
<dbReference type="Pfam" id="PF13857">
    <property type="entry name" value="Ank_5"/>
    <property type="match status" value="1"/>
</dbReference>
<feature type="repeat" description="ANK" evidence="3">
    <location>
        <begin position="197"/>
        <end position="229"/>
    </location>
</feature>
<feature type="repeat" description="ANK" evidence="3">
    <location>
        <begin position="32"/>
        <end position="64"/>
    </location>
</feature>
<dbReference type="PANTHER" id="PTHR24198:SF165">
    <property type="entry name" value="ANKYRIN REPEAT-CONTAINING PROTEIN-RELATED"/>
    <property type="match status" value="1"/>
</dbReference>
<dbReference type="Proteomes" id="UP000794436">
    <property type="component" value="Unassembled WGS sequence"/>
</dbReference>